<dbReference type="STRING" id="190721.ACS15_2653"/>
<proteinExistence type="predicted"/>
<gene>
    <name evidence="1" type="ORF">A9Y76_12850</name>
</gene>
<dbReference type="AlphaFoldDB" id="A0A191ZYV3"/>
<evidence type="ECO:0000313" key="2">
    <source>
        <dbReference type="Proteomes" id="UP000078572"/>
    </source>
</evidence>
<keyword evidence="2" id="KW-1185">Reference proteome</keyword>
<dbReference type="RefSeq" id="WP_064804606.1">
    <property type="nucleotide sequence ID" value="NZ_CP016022.1"/>
</dbReference>
<dbReference type="GeneID" id="61526902"/>
<sequence>MWNTTSAAVLIGIGATALMDFWIYTLHRVFGQPMTNWALVGRWFWHLRTGKVFHDEIALARPYAHELAFGWFCHYAIGIAYAIILVLIAPGWLVAPALLPAWIFGMVTILPGWFLLHPGMGAGWAVSKRANATQIRCLSIVSHSVFAVGLYGVARLAQ</sequence>
<dbReference type="OrthoDB" id="9812539at2"/>
<dbReference type="InterPro" id="IPR021329">
    <property type="entry name" value="DUF2938"/>
</dbReference>
<dbReference type="Proteomes" id="UP000078572">
    <property type="component" value="Chromosome 1"/>
</dbReference>
<evidence type="ECO:0000313" key="1">
    <source>
        <dbReference type="EMBL" id="ANJ73304.1"/>
    </source>
</evidence>
<dbReference type="EMBL" id="CP016022">
    <property type="protein sequence ID" value="ANJ73304.1"/>
    <property type="molecule type" value="Genomic_DNA"/>
</dbReference>
<accession>A0A191ZYV3</accession>
<protein>
    <submittedName>
        <fullName evidence="1">Uncharacterized protein</fullName>
    </submittedName>
</protein>
<name>A0A191ZYV3_9RALS</name>
<dbReference type="Pfam" id="PF11158">
    <property type="entry name" value="DUF2938"/>
    <property type="match status" value="1"/>
</dbReference>
<organism evidence="1 2">
    <name type="scientific">Ralstonia insidiosa</name>
    <dbReference type="NCBI Taxonomy" id="190721"/>
    <lineage>
        <taxon>Bacteria</taxon>
        <taxon>Pseudomonadati</taxon>
        <taxon>Pseudomonadota</taxon>
        <taxon>Betaproteobacteria</taxon>
        <taxon>Burkholderiales</taxon>
        <taxon>Burkholderiaceae</taxon>
        <taxon>Ralstonia</taxon>
    </lineage>
</organism>
<reference evidence="2" key="1">
    <citation type="submission" date="2016-06" db="EMBL/GenBank/DDBJ databases">
        <authorList>
            <person name="Xu Y."/>
            <person name="Nagy A."/>
            <person name="Yan X."/>
            <person name="Kim S.W."/>
            <person name="Haley B."/>
            <person name="Liu N.T."/>
            <person name="Nou X."/>
        </authorList>
    </citation>
    <scope>NUCLEOTIDE SEQUENCE [LARGE SCALE GENOMIC DNA]</scope>
    <source>
        <strain evidence="2">ATCC 49129</strain>
    </source>
</reference>